<feature type="region of interest" description="Disordered" evidence="1">
    <location>
        <begin position="1"/>
        <end position="32"/>
    </location>
</feature>
<organism evidence="2 3">
    <name type="scientific">Brassica cretica</name>
    <name type="common">Mustard</name>
    <dbReference type="NCBI Taxonomy" id="69181"/>
    <lineage>
        <taxon>Eukaryota</taxon>
        <taxon>Viridiplantae</taxon>
        <taxon>Streptophyta</taxon>
        <taxon>Embryophyta</taxon>
        <taxon>Tracheophyta</taxon>
        <taxon>Spermatophyta</taxon>
        <taxon>Magnoliopsida</taxon>
        <taxon>eudicotyledons</taxon>
        <taxon>Gunneridae</taxon>
        <taxon>Pentapetalae</taxon>
        <taxon>rosids</taxon>
        <taxon>malvids</taxon>
        <taxon>Brassicales</taxon>
        <taxon>Brassicaceae</taxon>
        <taxon>Brassiceae</taxon>
        <taxon>Brassica</taxon>
    </lineage>
</organism>
<accession>A0A8S9L4Y0</accession>
<evidence type="ECO:0000313" key="2">
    <source>
        <dbReference type="EMBL" id="KAF2600947.1"/>
    </source>
</evidence>
<dbReference type="Proteomes" id="UP000712281">
    <property type="component" value="Unassembled WGS sequence"/>
</dbReference>
<dbReference type="EMBL" id="QGKW02000717">
    <property type="protein sequence ID" value="KAF2600947.1"/>
    <property type="molecule type" value="Genomic_DNA"/>
</dbReference>
<protein>
    <submittedName>
        <fullName evidence="2">Uncharacterized protein</fullName>
    </submittedName>
</protein>
<dbReference type="AlphaFoldDB" id="A0A8S9L4Y0"/>
<name>A0A8S9L4Y0_BRACR</name>
<sequence length="358" mass="39869">MASGSASEDRRTACPVAERGGNLTSKDRRTASGDDKELDHFMVMMIEICSICGEWKLINGIHWDFIVDDQRGSSLSMIHEDISYNDLIVAVLQDFGIDGNRNNVNLSYASPSKLNFGTKELPPAFIRNDRQVTSYLNKLKENGDIHLCVTIKSRGETLINHDLFIAGNSNPLERETQISPMIVSNMVQTQDEVLITNDLPIAGSRNFCQKGTQKSPLIMSNMMQTQDEISSTHDSPIAGSSNVFEVMMIEICSICGEWKLINGIHWDFIVDDQRGSSLSMIHEDISYNDLIVAVLEDFGIDGNRNSVNLSYASPSKLNFGTKELPPAFIRNDRQVTSYLNKLKENGDLHLCVTIKVTA</sequence>
<proteinExistence type="predicted"/>
<reference evidence="2" key="1">
    <citation type="submission" date="2019-12" db="EMBL/GenBank/DDBJ databases">
        <title>Genome sequencing and annotation of Brassica cretica.</title>
        <authorList>
            <person name="Studholme D.J."/>
            <person name="Sarris P.F."/>
        </authorList>
    </citation>
    <scope>NUCLEOTIDE SEQUENCE</scope>
    <source>
        <strain evidence="2">PFS-001/15</strain>
        <tissue evidence="2">Leaf</tissue>
    </source>
</reference>
<gene>
    <name evidence="2" type="ORF">F2Q68_00010971</name>
</gene>
<comment type="caution">
    <text evidence="2">The sequence shown here is derived from an EMBL/GenBank/DDBJ whole genome shotgun (WGS) entry which is preliminary data.</text>
</comment>
<evidence type="ECO:0000256" key="1">
    <source>
        <dbReference type="SAM" id="MobiDB-lite"/>
    </source>
</evidence>
<evidence type="ECO:0000313" key="3">
    <source>
        <dbReference type="Proteomes" id="UP000712281"/>
    </source>
</evidence>